<name>A0AAV2Q933_MEGNR</name>
<dbReference type="PANTHER" id="PTHR10334">
    <property type="entry name" value="CYSTEINE-RICH SECRETORY PROTEIN-RELATED"/>
    <property type="match status" value="1"/>
</dbReference>
<dbReference type="Gene3D" id="3.40.33.10">
    <property type="entry name" value="CAP"/>
    <property type="match status" value="2"/>
</dbReference>
<dbReference type="PRINTS" id="PR00837">
    <property type="entry name" value="V5TPXLIKE"/>
</dbReference>
<dbReference type="InterPro" id="IPR018244">
    <property type="entry name" value="Allrgn_V5/Tpx1_CS"/>
</dbReference>
<dbReference type="Pfam" id="PF00188">
    <property type="entry name" value="CAP"/>
    <property type="match status" value="2"/>
</dbReference>
<dbReference type="SUPFAM" id="SSF55797">
    <property type="entry name" value="PR-1-like"/>
    <property type="match status" value="2"/>
</dbReference>
<feature type="domain" description="SCP" evidence="1">
    <location>
        <begin position="510"/>
        <end position="648"/>
    </location>
</feature>
<proteinExistence type="predicted"/>
<dbReference type="CDD" id="cd05382">
    <property type="entry name" value="CAP_GAPR1-like"/>
    <property type="match status" value="2"/>
</dbReference>
<dbReference type="InterPro" id="IPR014044">
    <property type="entry name" value="CAP_dom"/>
</dbReference>
<gene>
    <name evidence="2" type="ORF">MNOR_LOCUS9338</name>
</gene>
<dbReference type="Gene3D" id="3.30.420.10">
    <property type="entry name" value="Ribonuclease H-like superfamily/Ribonuclease H"/>
    <property type="match status" value="1"/>
</dbReference>
<dbReference type="InterPro" id="IPR036397">
    <property type="entry name" value="RNaseH_sf"/>
</dbReference>
<dbReference type="InterPro" id="IPR034113">
    <property type="entry name" value="SCP_GAPR1-like"/>
</dbReference>
<dbReference type="PROSITE" id="PS01009">
    <property type="entry name" value="CRISP_1"/>
    <property type="match status" value="2"/>
</dbReference>
<dbReference type="GO" id="GO:0005576">
    <property type="term" value="C:extracellular region"/>
    <property type="evidence" value="ECO:0007669"/>
    <property type="project" value="InterPro"/>
</dbReference>
<dbReference type="AlphaFoldDB" id="A0AAV2Q933"/>
<evidence type="ECO:0000259" key="1">
    <source>
        <dbReference type="SMART" id="SM00198"/>
    </source>
</evidence>
<feature type="domain" description="SCP" evidence="1">
    <location>
        <begin position="690"/>
        <end position="825"/>
    </location>
</feature>
<dbReference type="InterPro" id="IPR001283">
    <property type="entry name" value="CRISP-related"/>
</dbReference>
<organism evidence="2 3">
    <name type="scientific">Meganyctiphanes norvegica</name>
    <name type="common">Northern krill</name>
    <name type="synonym">Thysanopoda norvegica</name>
    <dbReference type="NCBI Taxonomy" id="48144"/>
    <lineage>
        <taxon>Eukaryota</taxon>
        <taxon>Metazoa</taxon>
        <taxon>Ecdysozoa</taxon>
        <taxon>Arthropoda</taxon>
        <taxon>Crustacea</taxon>
        <taxon>Multicrustacea</taxon>
        <taxon>Malacostraca</taxon>
        <taxon>Eumalacostraca</taxon>
        <taxon>Eucarida</taxon>
        <taxon>Euphausiacea</taxon>
        <taxon>Euphausiidae</taxon>
        <taxon>Meganyctiphanes</taxon>
    </lineage>
</organism>
<dbReference type="EMBL" id="CAXKWB010004503">
    <property type="protein sequence ID" value="CAL4073851.1"/>
    <property type="molecule type" value="Genomic_DNA"/>
</dbReference>
<comment type="caution">
    <text evidence="2">The sequence shown here is derived from an EMBL/GenBank/DDBJ whole genome shotgun (WGS) entry which is preliminary data.</text>
</comment>
<dbReference type="GO" id="GO:0003676">
    <property type="term" value="F:nucleic acid binding"/>
    <property type="evidence" value="ECO:0007669"/>
    <property type="project" value="InterPro"/>
</dbReference>
<dbReference type="SMART" id="SM00198">
    <property type="entry name" value="SCP"/>
    <property type="match status" value="2"/>
</dbReference>
<sequence length="836" mass="94926">MYPNDGALGTCACSIAAYACIVHLVEVKIHLPSLHTGASSTHTMIQSCNFISVEINYTYEAWHVDVSTFFCLQLVKEIGKLFGAKAKVKIYSTLENIKGSVKPPPKIFLYIHLAVFAIRKNIILKYLMIFRNRFVDEHFCLRPLNSGPCQSSIVCSLKLPKNRKIDKTYIRPICLYPIIEKLDSIFMNHFQNVETYLLGRASGRAMLVLKLAFVLFSLGGVSSVMLYREHFCEPWTLIKKNPIIGFNTVLGLTRCRTGHLTLCSSTYGDIMRPIYRLDFFLKKGPFIFIFGLGAGPSLAQWVHLDANQHGSRPRAPWFGALYEWMIGTLKGKLAKMLGRAVLTYFELDLHLKEITGLLNNRPLTSVGSEEVYSTIKDNFLVSLVNLVLMSVDAIPMIKRASELPNIVGQAGTADTLGISLTQFSLLGTMKDSRYRKKKVYVVKILITMTYWGIKIHLLQNKFSNYFASEMLGVGHKNKKWSLRDKDGSGELGLLQCRSTASDYDSSDDEDFARDVHKHINKYRKKHAVPKIKLSKEVCQYAKEWAIKMAKEDKMQMRPDCIYGTNVFCMSANSQTFKIEGKNIVDRWYGEIKDHTFGEEPEENILKSGHFSQLIWKDTKMIGIAKARSDTGFKIYVAAHFAPKGNWSGQFTKQVPPIGGFPKGSKGRTSIFSKMRNVSVNSIDVSSDEEDLIDDCIKSHNEYRKKHRVRPLKKNKELNRFAKEWAIICARRDTMEHRPNNQYGENIYRSWSSTPGHKIKGNVPVESWYEEISDFIFGEEPTDTRAGHFTQLVWEDSREVGVGVARSQSGWLYVVANYKPAGNYVGSFATKVHKPKV</sequence>
<reference evidence="2 3" key="1">
    <citation type="submission" date="2024-05" db="EMBL/GenBank/DDBJ databases">
        <authorList>
            <person name="Wallberg A."/>
        </authorList>
    </citation>
    <scope>NUCLEOTIDE SEQUENCE [LARGE SCALE GENOMIC DNA]</scope>
</reference>
<dbReference type="FunFam" id="3.40.33.10:FF:000002">
    <property type="entry name" value="Golgi-associated plant pathogenesis-related protein 1"/>
    <property type="match status" value="1"/>
</dbReference>
<dbReference type="InterPro" id="IPR035940">
    <property type="entry name" value="CAP_sf"/>
</dbReference>
<accession>A0AAV2Q933</accession>
<evidence type="ECO:0000313" key="2">
    <source>
        <dbReference type="EMBL" id="CAL4073851.1"/>
    </source>
</evidence>
<protein>
    <recommendedName>
        <fullName evidence="1">SCP domain-containing protein</fullName>
    </recommendedName>
</protein>
<keyword evidence="3" id="KW-1185">Reference proteome</keyword>
<evidence type="ECO:0000313" key="3">
    <source>
        <dbReference type="Proteomes" id="UP001497623"/>
    </source>
</evidence>
<feature type="non-terminal residue" evidence="2">
    <location>
        <position position="836"/>
    </location>
</feature>
<dbReference type="Proteomes" id="UP001497623">
    <property type="component" value="Unassembled WGS sequence"/>
</dbReference>